<evidence type="ECO:0000313" key="14">
    <source>
        <dbReference type="Proteomes" id="UP000842519"/>
    </source>
</evidence>
<reference evidence="4 14" key="1">
    <citation type="journal article" date="2018" name="Genome Biol.">
        <title>SKESA: strategic k-mer extension for scrupulous assemblies.</title>
        <authorList>
            <person name="Souvorov A."/>
            <person name="Agarwala R."/>
            <person name="Lipman D.J."/>
        </authorList>
    </citation>
    <scope>NUCLEOTIDE SEQUENCE [LARGE SCALE GENOMIC DNA]</scope>
    <source>
        <strain evidence="4">EC00618</strain>
        <strain evidence="5">Ecoli[ST-405]</strain>
        <strain evidence="14">ecoli[ST-405]</strain>
    </source>
</reference>
<dbReference type="Proteomes" id="UP000842519">
    <property type="component" value="Unassembled WGS sequence"/>
</dbReference>
<reference evidence="3 12" key="3">
    <citation type="submission" date="2018-08" db="EMBL/GenBank/DDBJ databases">
        <authorList>
            <consortium name="PulseNet: The National Subtyping Network for Foodborne Disease Surveillance"/>
            <person name="Tarr C.L."/>
            <person name="Trees E."/>
            <person name="Katz L.S."/>
            <person name="Carleton-Romer H.A."/>
            <person name="Stroika S."/>
            <person name="Kucerova Z."/>
            <person name="Roache K.F."/>
            <person name="Sabol A.L."/>
            <person name="Besser J."/>
            <person name="Gerner-Smidt P."/>
        </authorList>
    </citation>
    <scope>NUCLEOTIDE SEQUENCE [LARGE SCALE GENOMIC DNA]</scope>
    <source>
        <strain evidence="3 12">PNUSAE004760</strain>
    </source>
</reference>
<evidence type="ECO:0000313" key="3">
    <source>
        <dbReference type="EMBL" id="EFH0041699.1"/>
    </source>
</evidence>
<reference evidence="7 11" key="6">
    <citation type="submission" date="2019-10" db="EMBL/GenBank/DDBJ databases">
        <title>Comparative genomic analysis of antimicrobial resistant Escherichia coli of diverse origin.</title>
        <authorList>
            <person name="Ghatak S."/>
            <person name="Milton A.P."/>
            <person name="Rhetso K."/>
            <person name="Purkait D."/>
            <person name="Das S."/>
            <person name="Puro K.-U."/>
            <person name="Shakuntala I."/>
            <person name="Sen A."/>
            <person name="Sanjukta R."/>
            <person name="Priya G.B."/>
            <person name="Mawlong M."/>
            <person name="Lyngdoh V."/>
            <person name="Rynghang J."/>
            <person name="Mawphlang B.L."/>
        </authorList>
    </citation>
    <scope>NUCLEOTIDE SEQUENCE [LARGE SCALE GENOMIC DNA]</scope>
    <source>
        <strain evidence="7 11">SE161</strain>
    </source>
</reference>
<dbReference type="Proteomes" id="UP000272336">
    <property type="component" value="Unassembled WGS sequence"/>
</dbReference>
<dbReference type="EMBL" id="DABGKQ010000010">
    <property type="protein sequence ID" value="HAJ5804702.1"/>
    <property type="molecule type" value="Genomic_DNA"/>
</dbReference>
<accession>A0A0D8WLW5</accession>
<evidence type="ECO:0000313" key="7">
    <source>
        <dbReference type="EMBL" id="MTE87773.1"/>
    </source>
</evidence>
<evidence type="ECO:0000313" key="10">
    <source>
        <dbReference type="Proteomes" id="UP000272336"/>
    </source>
</evidence>
<evidence type="ECO:0000313" key="5">
    <source>
        <dbReference type="EMBL" id="HAJ5804702.1"/>
    </source>
</evidence>
<evidence type="ECO:0000313" key="12">
    <source>
        <dbReference type="Proteomes" id="UP000528199"/>
    </source>
</evidence>
<dbReference type="Proteomes" id="UP000486847">
    <property type="component" value="Unassembled WGS sequence"/>
</dbReference>
<proteinExistence type="predicted"/>
<dbReference type="EMBL" id="WCEW01000002">
    <property type="protein sequence ID" value="MTE87773.1"/>
    <property type="molecule type" value="Genomic_DNA"/>
</dbReference>
<dbReference type="Proteomes" id="UP000245761">
    <property type="component" value="Unassembled WGS sequence"/>
</dbReference>
<evidence type="ECO:0000313" key="2">
    <source>
        <dbReference type="EMBL" id="EFE8673148.1"/>
    </source>
</evidence>
<reference evidence="6 10" key="4">
    <citation type="submission" date="2018-10" db="EMBL/GenBank/DDBJ databases">
        <authorList>
            <consortium name="NARMS: The National Antimicrobial Resistance Monitoring System"/>
        </authorList>
    </citation>
    <scope>NUCLEOTIDE SEQUENCE [LARGE SCALE GENOMIC DNA]</scope>
    <source>
        <strain evidence="6 10">CVM N17EC0060</strain>
        <strain evidence="2 13">FSIS11923834</strain>
    </source>
</reference>
<feature type="domain" description="Stability determinant" evidence="1">
    <location>
        <begin position="104"/>
        <end position="130"/>
    </location>
</feature>
<dbReference type="EMBL" id="QEMT01000028">
    <property type="protein sequence ID" value="PWH59580.1"/>
    <property type="molecule type" value="Genomic_DNA"/>
</dbReference>
<dbReference type="EMBL" id="DABGYN010000006">
    <property type="protein sequence ID" value="HAJ0833538.1"/>
    <property type="molecule type" value="Genomic_DNA"/>
</dbReference>
<sequence length="146" mass="16289">MAPETIDHSTLHKLVESGVVDAAHVIGTQGGWSLTVKYGHTERPLAAQRSRQIRLFKRLETVVNYLKDVGIARFEVDASNYDPDGQKKTTRPDRAEALKRAHEAAAYDAWFREQVQAAIDDPRPALSHEEAKSLFAARKKALLKGD</sequence>
<dbReference type="Proteomes" id="UP000528199">
    <property type="component" value="Unassembled WGS sequence"/>
</dbReference>
<dbReference type="EMBL" id="AASOHJ010000008">
    <property type="protein sequence ID" value="EFE8673148.1"/>
    <property type="molecule type" value="Genomic_DNA"/>
</dbReference>
<dbReference type="Pfam" id="PF21217">
    <property type="entry name" value="PaaA2"/>
    <property type="match status" value="1"/>
</dbReference>
<gene>
    <name evidence="3" type="ORF">BKL28_000429</name>
    <name evidence="6" type="ORF">D9D43_04925</name>
    <name evidence="8" type="ORF">DD762_16645</name>
    <name evidence="2" type="ORF">F7N46_08400</name>
    <name evidence="7" type="ORF">F9B07_02780</name>
    <name evidence="4" type="ORF">HL563_07255</name>
    <name evidence="5" type="ORF">HLZ39_09340</name>
</gene>
<reference evidence="4" key="5">
    <citation type="submission" date="2019-09" db="EMBL/GenBank/DDBJ databases">
        <authorList>
            <consortium name="NCBI Pathogen Detection Project"/>
        </authorList>
    </citation>
    <scope>NUCLEOTIDE SEQUENCE</scope>
    <source>
        <strain evidence="4">EC00618</strain>
        <strain evidence="5">Ecoli[ST-405]</strain>
    </source>
</reference>
<reference evidence="8 9" key="2">
    <citation type="submission" date="2018-04" db="EMBL/GenBank/DDBJ databases">
        <title>Draft Genomic Sequencing Of Potential Extraintestinal Pathogenic Escherichia coli B8S56 Isolated from Retail Chicken Skin.</title>
        <authorList>
            <person name="Xu A."/>
            <person name="Tilman S."/>
            <person name="Wisser-Parker K."/>
            <person name="Scullen O.J."/>
            <person name="Sommers C."/>
        </authorList>
    </citation>
    <scope>NUCLEOTIDE SEQUENCE [LARGE SCALE GENOMIC DNA]</scope>
    <source>
        <strain evidence="8 9">B8S56</strain>
    </source>
</reference>
<dbReference type="EMBL" id="AASUOH010000002">
    <property type="protein sequence ID" value="EFH0041699.1"/>
    <property type="molecule type" value="Genomic_DNA"/>
</dbReference>
<dbReference type="EMBL" id="RNLZ01000006">
    <property type="protein sequence ID" value="MGE12948.1"/>
    <property type="molecule type" value="Genomic_DNA"/>
</dbReference>
<evidence type="ECO:0000259" key="1">
    <source>
        <dbReference type="Pfam" id="PF21217"/>
    </source>
</evidence>
<evidence type="ECO:0000313" key="9">
    <source>
        <dbReference type="Proteomes" id="UP000245761"/>
    </source>
</evidence>
<dbReference type="RefSeq" id="WP_001522657.1">
    <property type="nucleotide sequence ID" value="NZ_AP019803.1"/>
</dbReference>
<name>A0A0D8WLW5_ECOLX</name>
<evidence type="ECO:0000313" key="8">
    <source>
        <dbReference type="EMBL" id="PWH59580.1"/>
    </source>
</evidence>
<evidence type="ECO:0000313" key="13">
    <source>
        <dbReference type="Proteomes" id="UP000533482"/>
    </source>
</evidence>
<dbReference type="AlphaFoldDB" id="A0A0D8WLW5"/>
<evidence type="ECO:0000313" key="6">
    <source>
        <dbReference type="EMBL" id="MGE12948.1"/>
    </source>
</evidence>
<accession>A0A0J3W3X2</accession>
<dbReference type="InterPro" id="IPR048851">
    <property type="entry name" value="PaaA2_dom"/>
</dbReference>
<dbReference type="Proteomes" id="UP000533482">
    <property type="component" value="Unassembled WGS sequence"/>
</dbReference>
<comment type="caution">
    <text evidence="7">The sequence shown here is derived from an EMBL/GenBank/DDBJ whole genome shotgun (WGS) entry which is preliminary data.</text>
</comment>
<organism evidence="7 11">
    <name type="scientific">Escherichia coli</name>
    <dbReference type="NCBI Taxonomy" id="562"/>
    <lineage>
        <taxon>Bacteria</taxon>
        <taxon>Pseudomonadati</taxon>
        <taxon>Pseudomonadota</taxon>
        <taxon>Gammaproteobacteria</taxon>
        <taxon>Enterobacterales</taxon>
        <taxon>Enterobacteriaceae</taxon>
        <taxon>Escherichia</taxon>
    </lineage>
</organism>
<evidence type="ECO:0000313" key="4">
    <source>
        <dbReference type="EMBL" id="HAJ0833538.1"/>
    </source>
</evidence>
<evidence type="ECO:0000313" key="11">
    <source>
        <dbReference type="Proteomes" id="UP000486847"/>
    </source>
</evidence>
<protein>
    <recommendedName>
        <fullName evidence="1">Stability determinant domain-containing protein</fullName>
    </recommendedName>
</protein>
<dbReference type="Gene3D" id="6.20.450.20">
    <property type="match status" value="1"/>
</dbReference>